<dbReference type="Pfam" id="PF03140">
    <property type="entry name" value="DUF247"/>
    <property type="match status" value="1"/>
</dbReference>
<accession>A0AAD7LXI7</accession>
<sequence>MKEIIRSGNVEPEGEVRGSTRNEERHKNLVQDVAAMLERAELPLTPACCIYKVPPLLRELNKEAYTPNVVSIGPFHSGDKRLQNMERHKLRYLKRFLARSNQVSLENWIRVIEEMEPNIRLCYAETIKLTRDEFVKVILVDGGFILELFWTDYFSDKTREDKIFLKPWLKNMIELDLLLLENQLPFFVLDKLFNVAFASRSSYPTSFLDLAFEFYSGECFTHTKNQQLSPSPDMNIKHFTDLIRYFQLPPPKRQQSRSDFAPPRQLPSITELKEAGVNFEPSSEECLLDLKFSGKVLKIPSFVVDDRTETVFRNVMALEQCHYPCDSYITDYIVLLDFLISTAKDVDILVKEDIITNYLGDSNRVADLFNNLWKNVTHSNFNQEYLELCEKLGEFYKNPWHKRKATLKRDYFGTPWMTAASIAGIVFLILSFIQAVCSVISVV</sequence>
<dbReference type="Proteomes" id="UP001163823">
    <property type="component" value="Chromosome 6"/>
</dbReference>
<evidence type="ECO:0000313" key="4">
    <source>
        <dbReference type="Proteomes" id="UP001163823"/>
    </source>
</evidence>
<dbReference type="AlphaFoldDB" id="A0AAD7LXI7"/>
<feature type="transmembrane region" description="Helical" evidence="2">
    <location>
        <begin position="416"/>
        <end position="442"/>
    </location>
</feature>
<proteinExistence type="predicted"/>
<organism evidence="3 4">
    <name type="scientific">Quillaja saponaria</name>
    <name type="common">Soap bark tree</name>
    <dbReference type="NCBI Taxonomy" id="32244"/>
    <lineage>
        <taxon>Eukaryota</taxon>
        <taxon>Viridiplantae</taxon>
        <taxon>Streptophyta</taxon>
        <taxon>Embryophyta</taxon>
        <taxon>Tracheophyta</taxon>
        <taxon>Spermatophyta</taxon>
        <taxon>Magnoliopsida</taxon>
        <taxon>eudicotyledons</taxon>
        <taxon>Gunneridae</taxon>
        <taxon>Pentapetalae</taxon>
        <taxon>rosids</taxon>
        <taxon>fabids</taxon>
        <taxon>Fabales</taxon>
        <taxon>Quillajaceae</taxon>
        <taxon>Quillaja</taxon>
    </lineage>
</organism>
<feature type="region of interest" description="Disordered" evidence="1">
    <location>
        <begin position="1"/>
        <end position="22"/>
    </location>
</feature>
<keyword evidence="4" id="KW-1185">Reference proteome</keyword>
<comment type="caution">
    <text evidence="3">The sequence shown here is derived from an EMBL/GenBank/DDBJ whole genome shotgun (WGS) entry which is preliminary data.</text>
</comment>
<dbReference type="EMBL" id="JARAOO010000006">
    <property type="protein sequence ID" value="KAJ7966156.1"/>
    <property type="molecule type" value="Genomic_DNA"/>
</dbReference>
<keyword evidence="2" id="KW-1133">Transmembrane helix</keyword>
<protein>
    <submittedName>
        <fullName evidence="3">Uncharacterized protein</fullName>
    </submittedName>
</protein>
<evidence type="ECO:0000313" key="3">
    <source>
        <dbReference type="EMBL" id="KAJ7966156.1"/>
    </source>
</evidence>
<dbReference type="KEGG" id="qsa:O6P43_015672"/>
<name>A0AAD7LXI7_QUISA</name>
<evidence type="ECO:0000256" key="2">
    <source>
        <dbReference type="SAM" id="Phobius"/>
    </source>
</evidence>
<evidence type="ECO:0000256" key="1">
    <source>
        <dbReference type="SAM" id="MobiDB-lite"/>
    </source>
</evidence>
<keyword evidence="2" id="KW-0472">Membrane</keyword>
<dbReference type="PANTHER" id="PTHR31170">
    <property type="entry name" value="BNAC04G53230D PROTEIN"/>
    <property type="match status" value="1"/>
</dbReference>
<dbReference type="InterPro" id="IPR004158">
    <property type="entry name" value="DUF247_pln"/>
</dbReference>
<dbReference type="PANTHER" id="PTHR31170:SF23">
    <property type="match status" value="1"/>
</dbReference>
<gene>
    <name evidence="3" type="ORF">O6P43_015672</name>
</gene>
<reference evidence="3" key="1">
    <citation type="journal article" date="2023" name="Science">
        <title>Elucidation of the pathway for biosynthesis of saponin adjuvants from the soapbark tree.</title>
        <authorList>
            <person name="Reed J."/>
            <person name="Orme A."/>
            <person name="El-Demerdash A."/>
            <person name="Owen C."/>
            <person name="Martin L.B.B."/>
            <person name="Misra R.C."/>
            <person name="Kikuchi S."/>
            <person name="Rejzek M."/>
            <person name="Martin A.C."/>
            <person name="Harkess A."/>
            <person name="Leebens-Mack J."/>
            <person name="Louveau T."/>
            <person name="Stephenson M.J."/>
            <person name="Osbourn A."/>
        </authorList>
    </citation>
    <scope>NUCLEOTIDE SEQUENCE</scope>
    <source>
        <strain evidence="3">S10</strain>
    </source>
</reference>
<keyword evidence="2" id="KW-0812">Transmembrane</keyword>